<dbReference type="KEGG" id="fsm:CCS41_14100"/>
<protein>
    <submittedName>
        <fullName evidence="1">Uncharacterized protein</fullName>
    </submittedName>
</protein>
<reference evidence="1 2" key="1">
    <citation type="submission" date="2017-05" db="EMBL/GenBank/DDBJ databases">
        <title>Genome sequence of Candidatus Fukatsuia symbiotica and Candidatus Hamiltonella defensa from Acyrthosiphon pisum strain 5D.</title>
        <authorList>
            <person name="Patel V.A."/>
            <person name="Chevignon G."/>
            <person name="Russell J.A."/>
            <person name="Oliver K.M."/>
        </authorList>
    </citation>
    <scope>NUCLEOTIDE SEQUENCE [LARGE SCALE GENOMIC DNA]</scope>
    <source>
        <strain evidence="1 2">5D</strain>
        <plasmid evidence="2">p5d_fsymbiotica-1</plasmid>
    </source>
</reference>
<gene>
    <name evidence="1" type="ORF">CCS41_14100</name>
</gene>
<accession>A0A2U8I8P0</accession>
<geneLocation type="plasmid" evidence="2">
    <name>p5d_fsymbiotica-1</name>
</geneLocation>
<proteinExistence type="predicted"/>
<dbReference type="Proteomes" id="UP000261875">
    <property type="component" value="Plasmid p5D_Fsymbiotica-1"/>
</dbReference>
<evidence type="ECO:0000313" key="2">
    <source>
        <dbReference type="Proteomes" id="UP000261875"/>
    </source>
</evidence>
<evidence type="ECO:0000313" key="1">
    <source>
        <dbReference type="EMBL" id="AWK15552.1"/>
    </source>
</evidence>
<keyword evidence="2" id="KW-1185">Reference proteome</keyword>
<dbReference type="AlphaFoldDB" id="A0A2U8I8P0"/>
<sequence length="76" mass="9118">MSNFLFLKINLIFFARFSSKKTKGLFIDLFQDLCIMKRMKMTNKENKVINFMDLVSVEKKLLYSQTRLLMVFIKLL</sequence>
<organism evidence="1 2">
    <name type="scientific">Candidatus Fukatsuia symbiotica</name>
    <dbReference type="NCBI Taxonomy" id="1878942"/>
    <lineage>
        <taxon>Bacteria</taxon>
        <taxon>Pseudomonadati</taxon>
        <taxon>Pseudomonadota</taxon>
        <taxon>Gammaproteobacteria</taxon>
        <taxon>Enterobacterales</taxon>
        <taxon>Yersiniaceae</taxon>
        <taxon>Candidatus Fukatsuia</taxon>
    </lineage>
</organism>
<keyword evidence="1" id="KW-0614">Plasmid</keyword>
<name>A0A2U8I8P0_9GAMM</name>
<dbReference type="EMBL" id="CP021660">
    <property type="protein sequence ID" value="AWK15552.1"/>
    <property type="molecule type" value="Genomic_DNA"/>
</dbReference>